<dbReference type="RefSeq" id="WP_386722903.1">
    <property type="nucleotide sequence ID" value="NZ_JBHRSZ010000007.1"/>
</dbReference>
<reference evidence="2" key="1">
    <citation type="journal article" date="2019" name="Int. J. Syst. Evol. Microbiol.">
        <title>The Global Catalogue of Microorganisms (GCM) 10K type strain sequencing project: providing services to taxonomists for standard genome sequencing and annotation.</title>
        <authorList>
            <consortium name="The Broad Institute Genomics Platform"/>
            <consortium name="The Broad Institute Genome Sequencing Center for Infectious Disease"/>
            <person name="Wu L."/>
            <person name="Ma J."/>
        </authorList>
    </citation>
    <scope>NUCLEOTIDE SEQUENCE [LARGE SCALE GENOMIC DNA]</scope>
    <source>
        <strain evidence="2">KCTC 52438</strain>
    </source>
</reference>
<name>A0ABV7HNU2_9GAMM</name>
<evidence type="ECO:0000313" key="2">
    <source>
        <dbReference type="Proteomes" id="UP001595476"/>
    </source>
</evidence>
<proteinExistence type="predicted"/>
<dbReference type="Proteomes" id="UP001595476">
    <property type="component" value="Unassembled WGS sequence"/>
</dbReference>
<comment type="caution">
    <text evidence="1">The sequence shown here is derived from an EMBL/GenBank/DDBJ whole genome shotgun (WGS) entry which is preliminary data.</text>
</comment>
<keyword evidence="2" id="KW-1185">Reference proteome</keyword>
<organism evidence="1 2">
    <name type="scientific">Litoribrevibacter euphylliae</name>
    <dbReference type="NCBI Taxonomy" id="1834034"/>
    <lineage>
        <taxon>Bacteria</taxon>
        <taxon>Pseudomonadati</taxon>
        <taxon>Pseudomonadota</taxon>
        <taxon>Gammaproteobacteria</taxon>
        <taxon>Oceanospirillales</taxon>
        <taxon>Oceanospirillaceae</taxon>
        <taxon>Litoribrevibacter</taxon>
    </lineage>
</organism>
<protein>
    <submittedName>
        <fullName evidence="1">Uncharacterized protein</fullName>
    </submittedName>
</protein>
<dbReference type="EMBL" id="JBHRSZ010000007">
    <property type="protein sequence ID" value="MFC3152982.1"/>
    <property type="molecule type" value="Genomic_DNA"/>
</dbReference>
<accession>A0ABV7HNU2</accession>
<gene>
    <name evidence="1" type="ORF">ACFOEK_18220</name>
</gene>
<evidence type="ECO:0000313" key="1">
    <source>
        <dbReference type="EMBL" id="MFC3152982.1"/>
    </source>
</evidence>
<sequence>MNIEITSIEAVDLPDYMETIIGSETYERQAPLLAKFKVSVKSAPRIDDLIFEIREQGDGTPSIDEYYEDQVFNEIQKLLPESLKPKQKVSLSNGLIAFLQIETFKFWSGERTSFPIKYNGNF</sequence>